<name>A0A4S4KU77_9APHY</name>
<organism evidence="2 3">
    <name type="scientific">Hermanssonia centrifuga</name>
    <dbReference type="NCBI Taxonomy" id="98765"/>
    <lineage>
        <taxon>Eukaryota</taxon>
        <taxon>Fungi</taxon>
        <taxon>Dikarya</taxon>
        <taxon>Basidiomycota</taxon>
        <taxon>Agaricomycotina</taxon>
        <taxon>Agaricomycetes</taxon>
        <taxon>Polyporales</taxon>
        <taxon>Meruliaceae</taxon>
        <taxon>Hermanssonia</taxon>
    </lineage>
</organism>
<evidence type="ECO:0000313" key="2">
    <source>
        <dbReference type="EMBL" id="THH01861.1"/>
    </source>
</evidence>
<gene>
    <name evidence="2" type="ORF">EW026_g929</name>
</gene>
<evidence type="ECO:0000313" key="3">
    <source>
        <dbReference type="Proteomes" id="UP000309038"/>
    </source>
</evidence>
<accession>A0A4S4KU77</accession>
<reference evidence="2 3" key="1">
    <citation type="submission" date="2019-02" db="EMBL/GenBank/DDBJ databases">
        <title>Genome sequencing of the rare red list fungi Phlebia centrifuga.</title>
        <authorList>
            <person name="Buettner E."/>
            <person name="Kellner H."/>
        </authorList>
    </citation>
    <scope>NUCLEOTIDE SEQUENCE [LARGE SCALE GENOMIC DNA]</scope>
    <source>
        <strain evidence="2 3">DSM 108282</strain>
    </source>
</reference>
<comment type="caution">
    <text evidence="2">The sequence shown here is derived from an EMBL/GenBank/DDBJ whole genome shotgun (WGS) entry which is preliminary data.</text>
</comment>
<sequence>MADAPVPDPALAAGFEQQPMDGHENEDPPLAAIPSDLTVPGAVPSDDNDPPDVGFDDGVWNPQPAPQSVHHSAGLDDASQAGIDLGSLADVGGGLADVGGGLADVGGGLADVDGVPQPMAGNHTLPDDADCEPLPELCIEDLQISQAFIDALQGASLDDEKLHPDVLERIRNLPTEEYQLEDPALHLSLKIFLGLDRASEAHYNLVRNAVSRSHGIVMLTLHQVKRAVEDISGVRAVYDDMCINSCIAYTGPFAQLITCPTCNEPRYDQLKQAHKNIKSPRQ</sequence>
<protein>
    <submittedName>
        <fullName evidence="2">Uncharacterized protein</fullName>
    </submittedName>
</protein>
<keyword evidence="3" id="KW-1185">Reference proteome</keyword>
<dbReference type="EMBL" id="SGPJ01000015">
    <property type="protein sequence ID" value="THH01861.1"/>
    <property type="molecule type" value="Genomic_DNA"/>
</dbReference>
<feature type="region of interest" description="Disordered" evidence="1">
    <location>
        <begin position="1"/>
        <end position="73"/>
    </location>
</feature>
<evidence type="ECO:0000256" key="1">
    <source>
        <dbReference type="SAM" id="MobiDB-lite"/>
    </source>
</evidence>
<dbReference type="Proteomes" id="UP000309038">
    <property type="component" value="Unassembled WGS sequence"/>
</dbReference>
<proteinExistence type="predicted"/>
<feature type="compositionally biased region" description="Low complexity" evidence="1">
    <location>
        <begin position="1"/>
        <end position="13"/>
    </location>
</feature>
<dbReference type="AlphaFoldDB" id="A0A4S4KU77"/>